<reference evidence="1" key="1">
    <citation type="journal article" date="2022" name="J. Invertebr. Pathol.">
        <title>Identification of a new nucleopolyhedrovirus isolated from the olive leaf moth, Palpita vitrealis, from two locations in Egypt.</title>
        <authorList>
            <person name="El-Salamouny S."/>
            <person name="Wennmann J.T."/>
            <person name="Kleespies R.G."/>
            <person name="Richert-Poggeler K.R."/>
            <person name="Mansour A."/>
            <person name="Awad M."/>
            <person name="Agamy E."/>
            <person name="Salama R."/>
            <person name="Jehle J.A."/>
        </authorList>
    </citation>
    <scope>NUCLEOTIDE SEQUENCE</scope>
    <source>
        <strain evidence="1">Giza 2005</strain>
    </source>
</reference>
<protein>
    <submittedName>
        <fullName evidence="1">Lef-10</fullName>
    </submittedName>
</protein>
<name>A0AAE9RZ21_9ABAC</name>
<evidence type="ECO:0000313" key="1">
    <source>
        <dbReference type="EMBL" id="USC25902.1"/>
    </source>
</evidence>
<evidence type="ECO:0000313" key="2">
    <source>
        <dbReference type="Proteomes" id="UP001256712"/>
    </source>
</evidence>
<dbReference type="EMBL" id="OL685370">
    <property type="protein sequence ID" value="USC25902.1"/>
    <property type="molecule type" value="Genomic_DNA"/>
</dbReference>
<dbReference type="Proteomes" id="UP001256712">
    <property type="component" value="Segment"/>
</dbReference>
<dbReference type="Pfam" id="PF07206">
    <property type="entry name" value="Baculo_LEF-10"/>
    <property type="match status" value="1"/>
</dbReference>
<organism evidence="1 2">
    <name type="scientific">Palpita vitrealis nucleopolyhedrovirus</name>
    <dbReference type="NCBI Taxonomy" id="2951960"/>
    <lineage>
        <taxon>Viruses</taxon>
        <taxon>Viruses incertae sedis</taxon>
        <taxon>Naldaviricetes</taxon>
        <taxon>Lefavirales</taxon>
        <taxon>Baculoviridae</taxon>
        <taxon>Alphabaculovirus</taxon>
        <taxon>Alphabaculovirus pavitrealis</taxon>
    </lineage>
</organism>
<dbReference type="InterPro" id="IPR009855">
    <property type="entry name" value="Baculo_LEF-10"/>
</dbReference>
<proteinExistence type="predicted"/>
<keyword evidence="2" id="KW-1185">Reference proteome</keyword>
<accession>A0AAE9RZ21</accession>
<sequence length="79" mass="8575">MTHVWLSTDVDLINSVLNNNLFLVDNNYIILNVFDQETNQVGSVCLGEIGAIQTNATAQTDAMLDSSSTSELQSNPSTQ</sequence>